<evidence type="ECO:0000256" key="2">
    <source>
        <dbReference type="ARBA" id="ARBA00022692"/>
    </source>
</evidence>
<evidence type="ECO:0000256" key="3">
    <source>
        <dbReference type="ARBA" id="ARBA00022989"/>
    </source>
</evidence>
<feature type="transmembrane region" description="Helical" evidence="5">
    <location>
        <begin position="73"/>
        <end position="95"/>
    </location>
</feature>
<keyword evidence="6" id="KW-0808">Transferase</keyword>
<organism evidence="6 7">
    <name type="scientific">Legionella cherrii</name>
    <dbReference type="NCBI Taxonomy" id="28084"/>
    <lineage>
        <taxon>Bacteria</taxon>
        <taxon>Pseudomonadati</taxon>
        <taxon>Pseudomonadota</taxon>
        <taxon>Gammaproteobacteria</taxon>
        <taxon>Legionellales</taxon>
        <taxon>Legionellaceae</taxon>
        <taxon>Legionella</taxon>
    </lineage>
</organism>
<dbReference type="AlphaFoldDB" id="A0A0W0SBU3"/>
<dbReference type="PANTHER" id="PTHR35814">
    <property type="match status" value="1"/>
</dbReference>
<protein>
    <submittedName>
        <fullName evidence="6">Glutathione S-transferase</fullName>
    </submittedName>
</protein>
<sequence length="129" mass="14917">MYPMTTITASLLAFAYIYLSARVINLRRKYKVRVGSNEFVDLEMAIRAHGNFVEYVPLTLILLFCAEANKANWMVLLALIFLFILGRIFHAYAFLAKEHQLQFRVRGMILTFIVMACLSLLNLILLLIR</sequence>
<dbReference type="Gene3D" id="1.20.120.550">
    <property type="entry name" value="Membrane associated eicosanoid/glutathione metabolism-like domain"/>
    <property type="match status" value="1"/>
</dbReference>
<evidence type="ECO:0000256" key="1">
    <source>
        <dbReference type="ARBA" id="ARBA00004370"/>
    </source>
</evidence>
<dbReference type="STRING" id="28084.Lche_2605"/>
<reference evidence="6 7" key="1">
    <citation type="submission" date="2015-11" db="EMBL/GenBank/DDBJ databases">
        <title>Genomic analysis of 38 Legionella species identifies large and diverse effector repertoires.</title>
        <authorList>
            <person name="Burstein D."/>
            <person name="Amaro F."/>
            <person name="Zusman T."/>
            <person name="Lifshitz Z."/>
            <person name="Cohen O."/>
            <person name="Gilbert J.A."/>
            <person name="Pupko T."/>
            <person name="Shuman H.A."/>
            <person name="Segal G."/>
        </authorList>
    </citation>
    <scope>NUCLEOTIDE SEQUENCE [LARGE SCALE GENOMIC DNA]</scope>
    <source>
        <strain evidence="6 7">ORW</strain>
    </source>
</reference>
<evidence type="ECO:0000256" key="4">
    <source>
        <dbReference type="ARBA" id="ARBA00023136"/>
    </source>
</evidence>
<dbReference type="InterPro" id="IPR001129">
    <property type="entry name" value="Membr-assoc_MAPEG"/>
</dbReference>
<dbReference type="RefSeq" id="WP_058388048.1">
    <property type="nucleotide sequence ID" value="NZ_LNXW01000013.1"/>
</dbReference>
<dbReference type="InterPro" id="IPR023352">
    <property type="entry name" value="MAPEG-like_dom_sf"/>
</dbReference>
<dbReference type="Proteomes" id="UP000054921">
    <property type="component" value="Unassembled WGS sequence"/>
</dbReference>
<accession>A0A0W0SBU3</accession>
<dbReference type="EMBL" id="LNXW01000013">
    <property type="protein sequence ID" value="KTC80585.1"/>
    <property type="molecule type" value="Genomic_DNA"/>
</dbReference>
<dbReference type="SUPFAM" id="SSF161084">
    <property type="entry name" value="MAPEG domain-like"/>
    <property type="match status" value="1"/>
</dbReference>
<dbReference type="OrthoDB" id="8537976at2"/>
<gene>
    <name evidence="6" type="ORF">Lche_2605</name>
</gene>
<dbReference type="Pfam" id="PF01124">
    <property type="entry name" value="MAPEG"/>
    <property type="match status" value="1"/>
</dbReference>
<comment type="caution">
    <text evidence="6">The sequence shown here is derived from an EMBL/GenBank/DDBJ whole genome shotgun (WGS) entry which is preliminary data.</text>
</comment>
<dbReference type="GO" id="GO:0016740">
    <property type="term" value="F:transferase activity"/>
    <property type="evidence" value="ECO:0007669"/>
    <property type="project" value="UniProtKB-KW"/>
</dbReference>
<evidence type="ECO:0000313" key="7">
    <source>
        <dbReference type="Proteomes" id="UP000054921"/>
    </source>
</evidence>
<evidence type="ECO:0000313" key="6">
    <source>
        <dbReference type="EMBL" id="KTC80585.1"/>
    </source>
</evidence>
<evidence type="ECO:0000256" key="5">
    <source>
        <dbReference type="SAM" id="Phobius"/>
    </source>
</evidence>
<comment type="subcellular location">
    <subcellularLocation>
        <location evidence="1">Membrane</location>
    </subcellularLocation>
</comment>
<proteinExistence type="predicted"/>
<name>A0A0W0SBU3_9GAMM</name>
<keyword evidence="2 5" id="KW-0812">Transmembrane</keyword>
<feature type="transmembrane region" description="Helical" evidence="5">
    <location>
        <begin position="107"/>
        <end position="128"/>
    </location>
</feature>
<dbReference type="PANTHER" id="PTHR35814:SF1">
    <property type="entry name" value="GLUTATHIONE S-TRANSFERASE-RELATED"/>
    <property type="match status" value="1"/>
</dbReference>
<dbReference type="GO" id="GO:0016020">
    <property type="term" value="C:membrane"/>
    <property type="evidence" value="ECO:0007669"/>
    <property type="project" value="UniProtKB-SubCell"/>
</dbReference>
<keyword evidence="3 5" id="KW-1133">Transmembrane helix</keyword>
<keyword evidence="4 5" id="KW-0472">Membrane</keyword>
<dbReference type="PATRIC" id="fig|28084.5.peg.2818"/>